<accession>A0A8A4TUP3</accession>
<dbReference type="EMBL" id="CP071793">
    <property type="protein sequence ID" value="QTD53077.1"/>
    <property type="molecule type" value="Genomic_DNA"/>
</dbReference>
<dbReference type="AlphaFoldDB" id="A0A8A4TUP3"/>
<gene>
    <name evidence="1" type="ORF">J3U87_11500</name>
</gene>
<organism evidence="1 2">
    <name type="scientific">Sulfidibacter corallicola</name>
    <dbReference type="NCBI Taxonomy" id="2818388"/>
    <lineage>
        <taxon>Bacteria</taxon>
        <taxon>Pseudomonadati</taxon>
        <taxon>Acidobacteriota</taxon>
        <taxon>Holophagae</taxon>
        <taxon>Acanthopleuribacterales</taxon>
        <taxon>Acanthopleuribacteraceae</taxon>
        <taxon>Sulfidibacter</taxon>
    </lineage>
</organism>
<dbReference type="Proteomes" id="UP000663929">
    <property type="component" value="Chromosome"/>
</dbReference>
<proteinExistence type="predicted"/>
<sequence>MLIKANFLCEDRWISGKVDVPKIKKRFCKKHFGLVALLNFPHLSLEAQRVGRNHVLVQDARIHYFGESESEKADEVAVSLEEIQCAYEDSPKEKTFFEKNFFEMVNPQQRLMFFCRSGLQIEGEFLDDVNEVSLTKGKGFLSVANAMLACKHNYFSTLLTPYLTINNALFIQMAKSRAPKEQHLELPEMLANVS</sequence>
<reference evidence="1" key="1">
    <citation type="submission" date="2021-03" db="EMBL/GenBank/DDBJ databases">
        <title>Acanthopleuribacteraceae sp. M133.</title>
        <authorList>
            <person name="Wang G."/>
        </authorList>
    </citation>
    <scope>NUCLEOTIDE SEQUENCE</scope>
    <source>
        <strain evidence="1">M133</strain>
    </source>
</reference>
<name>A0A8A4TUP3_SULCO</name>
<evidence type="ECO:0000313" key="1">
    <source>
        <dbReference type="EMBL" id="QTD53077.1"/>
    </source>
</evidence>
<dbReference type="RefSeq" id="WP_237383175.1">
    <property type="nucleotide sequence ID" value="NZ_CP071793.1"/>
</dbReference>
<protein>
    <submittedName>
        <fullName evidence="1">Uncharacterized protein</fullName>
    </submittedName>
</protein>
<keyword evidence="2" id="KW-1185">Reference proteome</keyword>
<evidence type="ECO:0000313" key="2">
    <source>
        <dbReference type="Proteomes" id="UP000663929"/>
    </source>
</evidence>
<dbReference type="KEGG" id="scor:J3U87_11500"/>